<dbReference type="SUPFAM" id="SSF53756">
    <property type="entry name" value="UDP-Glycosyltransferase/glycogen phosphorylase"/>
    <property type="match status" value="1"/>
</dbReference>
<dbReference type="Gene3D" id="3.40.50.2000">
    <property type="entry name" value="Glycogen Phosphorylase B"/>
    <property type="match status" value="1"/>
</dbReference>
<evidence type="ECO:0000313" key="1">
    <source>
        <dbReference type="EMBL" id="QHU18800.1"/>
    </source>
</evidence>
<sequence length="306" mass="35422">MKLLLFLGNGLPHPKNHQAIRRMCRVSSIDYEETLDIQRLTQPDYNILISCYALINPDSIPSHVKIIFGPQFFVFPDDRLSQDKYPVDPSRCVYNCLSDWVKRVNEEFVSTLNMPLVTFPFGVDTNAFCPYTHPNYNRTFDCAVYIKRRSTKLIDHAIEVLKSKNLTYHIFKYGSYQEEDYKHGVRMSTFMLVLDAHESQGFALEEAMSCNTPLLVVDATTMYDETNDGVHATYEEHRPKRLLATSVPYWSDECGIKITDPTQLSSAIDQMMSSHSNFTPREYVLRTLSDEVCMKRILDYFQFVSP</sequence>
<protein>
    <recommendedName>
        <fullName evidence="2">Glycosyltransferase</fullName>
    </recommendedName>
</protein>
<evidence type="ECO:0008006" key="2">
    <source>
        <dbReference type="Google" id="ProtNLM"/>
    </source>
</evidence>
<accession>A0A6C0KQ16</accession>
<proteinExistence type="predicted"/>
<dbReference type="AlphaFoldDB" id="A0A6C0KQ16"/>
<name>A0A6C0KQ16_9ZZZZ</name>
<dbReference type="EMBL" id="MN740938">
    <property type="protein sequence ID" value="QHU18800.1"/>
    <property type="molecule type" value="Genomic_DNA"/>
</dbReference>
<organism evidence="1">
    <name type="scientific">viral metagenome</name>
    <dbReference type="NCBI Taxonomy" id="1070528"/>
    <lineage>
        <taxon>unclassified sequences</taxon>
        <taxon>metagenomes</taxon>
        <taxon>organismal metagenomes</taxon>
    </lineage>
</organism>
<reference evidence="1" key="1">
    <citation type="journal article" date="2020" name="Nature">
        <title>Giant virus diversity and host interactions through global metagenomics.</title>
        <authorList>
            <person name="Schulz F."/>
            <person name="Roux S."/>
            <person name="Paez-Espino D."/>
            <person name="Jungbluth S."/>
            <person name="Walsh D.A."/>
            <person name="Denef V.J."/>
            <person name="McMahon K.D."/>
            <person name="Konstantinidis K.T."/>
            <person name="Eloe-Fadrosh E.A."/>
            <person name="Kyrpides N.C."/>
            <person name="Woyke T."/>
        </authorList>
    </citation>
    <scope>NUCLEOTIDE SEQUENCE</scope>
    <source>
        <strain evidence="1">GVMAG-S-3300013006-158</strain>
    </source>
</reference>